<dbReference type="EMBL" id="ANIZ01000011">
    <property type="protein sequence ID" value="ETI57685.1"/>
    <property type="molecule type" value="Genomic_DNA"/>
</dbReference>
<gene>
    <name evidence="1" type="ORF">F443_00044</name>
</gene>
<evidence type="ECO:0000313" key="1">
    <source>
        <dbReference type="EMBL" id="ETI57685.1"/>
    </source>
</evidence>
<dbReference type="AlphaFoldDB" id="V9G1Q5"/>
<dbReference type="InterPro" id="IPR044924">
    <property type="entry name" value="HAD-SF_hydro_IA_REG-2-like_cap"/>
</dbReference>
<dbReference type="eggNOG" id="KOG3085">
    <property type="taxonomic scope" value="Eukaryota"/>
</dbReference>
<reference evidence="1 2" key="1">
    <citation type="submission" date="2013-11" db="EMBL/GenBank/DDBJ databases">
        <title>The Genome Sequence of Phytophthora parasitica P1569.</title>
        <authorList>
            <consortium name="The Broad Institute Genomics Platform"/>
            <person name="Russ C."/>
            <person name="Tyler B."/>
            <person name="Panabieres F."/>
            <person name="Shan W."/>
            <person name="Tripathy S."/>
            <person name="Grunwald N."/>
            <person name="Machado M."/>
            <person name="Johnson C.S."/>
            <person name="Arredondo F."/>
            <person name="Hong C."/>
            <person name="Coffey M."/>
            <person name="Young S.K."/>
            <person name="Zeng Q."/>
            <person name="Gargeya S."/>
            <person name="Fitzgerald M."/>
            <person name="Abouelleil A."/>
            <person name="Alvarado L."/>
            <person name="Chapman S.B."/>
            <person name="Gainer-Dewar J."/>
            <person name="Goldberg J."/>
            <person name="Griggs A."/>
            <person name="Gujja S."/>
            <person name="Hansen M."/>
            <person name="Howarth C."/>
            <person name="Imamovic A."/>
            <person name="Ireland A."/>
            <person name="Larimer J."/>
            <person name="McCowan C."/>
            <person name="Murphy C."/>
            <person name="Pearson M."/>
            <person name="Poon T.W."/>
            <person name="Priest M."/>
            <person name="Roberts A."/>
            <person name="Saif S."/>
            <person name="Shea T."/>
            <person name="Sykes S."/>
            <person name="Wortman J."/>
            <person name="Nusbaum C."/>
            <person name="Birren B."/>
        </authorList>
    </citation>
    <scope>NUCLEOTIDE SEQUENCE [LARGE SCALE GENOMIC DNA]</scope>
    <source>
        <strain evidence="1 2">P1569</strain>
    </source>
</reference>
<accession>V9G1Q5</accession>
<dbReference type="HOGENOM" id="CLU_045011_8_0_1"/>
<dbReference type="PANTHER" id="PTHR46191">
    <property type="match status" value="1"/>
</dbReference>
<dbReference type="InterPro" id="IPR006439">
    <property type="entry name" value="HAD-SF_hydro_IA"/>
</dbReference>
<dbReference type="InterPro" id="IPR023214">
    <property type="entry name" value="HAD_sf"/>
</dbReference>
<sequence>MYARCKWQYVTLDATGTLLRPAEPPGATYLRFWEAASGQSFSSSRRAALVAALSSNFPSEFSLQSRRRPNFGSDGTAGTAFPWWRELVLNVMKRADVADCVAINAEQSERFTRDLYAHFARPEAWTVYEDVRPALERLQSLNVPMGVISNFDERLESLLVGLELRSFFEVVTTSFSQPHMKPHSSIFISTFRQMQREEGDVKPSRFLHVGDHLSKDYKAAKDVGANALLLCRNKQKAQPTDVQVIETLQDLSKN</sequence>
<dbReference type="Proteomes" id="UP000018721">
    <property type="component" value="Unassembled WGS sequence"/>
</dbReference>
<dbReference type="InterPro" id="IPR051828">
    <property type="entry name" value="HAD-like_hydrolase_domain"/>
</dbReference>
<dbReference type="SUPFAM" id="SSF56784">
    <property type="entry name" value="HAD-like"/>
    <property type="match status" value="1"/>
</dbReference>
<proteinExistence type="predicted"/>
<protein>
    <recommendedName>
        <fullName evidence="3">Haloacid dehalogenase, type II</fullName>
    </recommendedName>
</protein>
<name>V9G1Q5_PHYNI</name>
<comment type="caution">
    <text evidence="1">The sequence shown here is derived from an EMBL/GenBank/DDBJ whole genome shotgun (WGS) entry which is preliminary data.</text>
</comment>
<dbReference type="Pfam" id="PF00702">
    <property type="entry name" value="Hydrolase"/>
    <property type="match status" value="1"/>
</dbReference>
<dbReference type="InterPro" id="IPR036412">
    <property type="entry name" value="HAD-like_sf"/>
</dbReference>
<dbReference type="Gene3D" id="3.40.50.1000">
    <property type="entry name" value="HAD superfamily/HAD-like"/>
    <property type="match status" value="1"/>
</dbReference>
<dbReference type="GO" id="GO:0005634">
    <property type="term" value="C:nucleus"/>
    <property type="evidence" value="ECO:0007669"/>
    <property type="project" value="TreeGrafter"/>
</dbReference>
<dbReference type="PANTHER" id="PTHR46191:SF2">
    <property type="entry name" value="HALOACID DEHALOGENASE-LIKE HYDROLASE DOMAIN-CONTAINING PROTEIN 3"/>
    <property type="match status" value="1"/>
</dbReference>
<dbReference type="NCBIfam" id="TIGR01549">
    <property type="entry name" value="HAD-SF-IA-v1"/>
    <property type="match status" value="1"/>
</dbReference>
<evidence type="ECO:0000313" key="2">
    <source>
        <dbReference type="Proteomes" id="UP000018721"/>
    </source>
</evidence>
<organism evidence="1 2">
    <name type="scientific">Phytophthora nicotianae P1569</name>
    <dbReference type="NCBI Taxonomy" id="1317065"/>
    <lineage>
        <taxon>Eukaryota</taxon>
        <taxon>Sar</taxon>
        <taxon>Stramenopiles</taxon>
        <taxon>Oomycota</taxon>
        <taxon>Peronosporomycetes</taxon>
        <taxon>Peronosporales</taxon>
        <taxon>Peronosporaceae</taxon>
        <taxon>Phytophthora</taxon>
    </lineage>
</organism>
<dbReference type="OrthoDB" id="444127at2759"/>
<dbReference type="Gene3D" id="1.10.150.720">
    <property type="entry name" value="Haloacid dehalogenase-like hydrolase"/>
    <property type="match status" value="1"/>
</dbReference>
<evidence type="ECO:0008006" key="3">
    <source>
        <dbReference type="Google" id="ProtNLM"/>
    </source>
</evidence>
<keyword evidence="2" id="KW-1185">Reference proteome</keyword>